<gene>
    <name evidence="1" type="ORF">SAMN04488090_4960</name>
</gene>
<dbReference type="RefSeq" id="WP_394331419.1">
    <property type="nucleotide sequence ID" value="NZ_FNGS01000013.1"/>
</dbReference>
<dbReference type="EMBL" id="FNGS01000013">
    <property type="protein sequence ID" value="SDN09070.1"/>
    <property type="molecule type" value="Genomic_DNA"/>
</dbReference>
<evidence type="ECO:0000313" key="2">
    <source>
        <dbReference type="Proteomes" id="UP000198901"/>
    </source>
</evidence>
<protein>
    <recommendedName>
        <fullName evidence="3">DUF2480 family protein</fullName>
    </recommendedName>
</protein>
<accession>A0A1G9YJ75</accession>
<dbReference type="Proteomes" id="UP000198901">
    <property type="component" value="Unassembled WGS sequence"/>
</dbReference>
<evidence type="ECO:0000313" key="1">
    <source>
        <dbReference type="EMBL" id="SDN09070.1"/>
    </source>
</evidence>
<dbReference type="Pfam" id="PF10652">
    <property type="entry name" value="DUF2480"/>
    <property type="match status" value="1"/>
</dbReference>
<reference evidence="1 2" key="1">
    <citation type="submission" date="2016-10" db="EMBL/GenBank/DDBJ databases">
        <authorList>
            <person name="de Groot N.N."/>
        </authorList>
    </citation>
    <scope>NUCLEOTIDE SEQUENCE [LARGE SCALE GENOMIC DNA]</scope>
    <source>
        <strain evidence="1 2">DSM 21668</strain>
    </source>
</reference>
<dbReference type="InterPro" id="IPR018914">
    <property type="entry name" value="DUF2480"/>
</dbReference>
<dbReference type="STRING" id="563176.SAMN04488090_4960"/>
<keyword evidence="2" id="KW-1185">Reference proteome</keyword>
<organism evidence="1 2">
    <name type="scientific">Siphonobacter aquaeclarae</name>
    <dbReference type="NCBI Taxonomy" id="563176"/>
    <lineage>
        <taxon>Bacteria</taxon>
        <taxon>Pseudomonadati</taxon>
        <taxon>Bacteroidota</taxon>
        <taxon>Cytophagia</taxon>
        <taxon>Cytophagales</taxon>
        <taxon>Cytophagaceae</taxon>
        <taxon>Siphonobacter</taxon>
    </lineage>
</organism>
<proteinExistence type="predicted"/>
<dbReference type="AlphaFoldDB" id="A0A1G9YJ75"/>
<sequence length="173" mass="19703">MMQESLEIVNRVANSGLVTLDLESYYHPGERVVYDLKDNLFMEAILREKDFREFLKSHDWSQYTGKNVAVICSADAIVPTWAYMLLAVHLEPYANMVVFGDLQTLEDKLFYDALSRINPEDYQGTRVVVKGCSNYPVPVSAYVEVSRLLRPVVQSLLFGEPCSTVPLYKKPKA</sequence>
<name>A0A1G9YJ75_9BACT</name>
<evidence type="ECO:0008006" key="3">
    <source>
        <dbReference type="Google" id="ProtNLM"/>
    </source>
</evidence>